<proteinExistence type="predicted"/>
<feature type="transmembrane region" description="Helical" evidence="2">
    <location>
        <begin position="316"/>
        <end position="349"/>
    </location>
</feature>
<organism evidence="3 4">
    <name type="scientific">Actinacidiphila paucisporea</name>
    <dbReference type="NCBI Taxonomy" id="310782"/>
    <lineage>
        <taxon>Bacteria</taxon>
        <taxon>Bacillati</taxon>
        <taxon>Actinomycetota</taxon>
        <taxon>Actinomycetes</taxon>
        <taxon>Kitasatosporales</taxon>
        <taxon>Streptomycetaceae</taxon>
        <taxon>Actinacidiphila</taxon>
    </lineage>
</organism>
<feature type="region of interest" description="Disordered" evidence="1">
    <location>
        <begin position="439"/>
        <end position="465"/>
    </location>
</feature>
<feature type="compositionally biased region" description="Pro residues" evidence="1">
    <location>
        <begin position="444"/>
        <end position="454"/>
    </location>
</feature>
<reference evidence="3 4" key="1">
    <citation type="submission" date="2016-11" db="EMBL/GenBank/DDBJ databases">
        <authorList>
            <person name="Jaros S."/>
            <person name="Januszkiewicz K."/>
            <person name="Wedrychowicz H."/>
        </authorList>
    </citation>
    <scope>NUCLEOTIDE SEQUENCE [LARGE SCALE GENOMIC DNA]</scope>
    <source>
        <strain evidence="3 4">CGMCC 4.2025</strain>
    </source>
</reference>
<gene>
    <name evidence="3" type="ORF">SAMN05216499_11993</name>
</gene>
<accession>A0A1M7NR22</accession>
<dbReference type="Proteomes" id="UP000184111">
    <property type="component" value="Unassembled WGS sequence"/>
</dbReference>
<evidence type="ECO:0000256" key="1">
    <source>
        <dbReference type="SAM" id="MobiDB-lite"/>
    </source>
</evidence>
<keyword evidence="4" id="KW-1185">Reference proteome</keyword>
<feature type="transmembrane region" description="Helical" evidence="2">
    <location>
        <begin position="275"/>
        <end position="296"/>
    </location>
</feature>
<evidence type="ECO:0000256" key="2">
    <source>
        <dbReference type="SAM" id="Phobius"/>
    </source>
</evidence>
<feature type="transmembrane region" description="Helical" evidence="2">
    <location>
        <begin position="361"/>
        <end position="386"/>
    </location>
</feature>
<sequence>MAATGKGPTGSTRAGAPDAGSRWRPARTRRQSDSHIRKLEEELDRIRSTRQADHRAMGEVQRLLRSAQDATDARSIRPWRRRAFARDAADARIRDAESRLSHLDRVSHPDEDHDVAARKRPGAWCHRKSAHIAVLQADLNRIEARHRLDPADLELAHKARVCLEAARDAVERHSFWAWWTGSDVARVEANIHEAELLLLRLVPNDELRWYGAEVITRGRHHLGPQDPRLTSLETHLQQNANVLSPEFKGLAVAVMSAANYVEETEVARVRSFRNILLATFLVTTAITVLFILSGYLMPAGLPPKLCFDPPSQTTGVVAMVCPIGSTASGSAVLLVALCGVTGATLAGAASIRHIQGTAMPYMVPVCLLMLRLPIGALSAILGLILIRGGFLPGLSALDNSAQIVAWAVAFGIGQEGLTRMIDKQGGAVLKNVHGSYRKFDTDPAGPPVAPPLPPLQRDVDPPSAG</sequence>
<keyword evidence="2" id="KW-1133">Transmembrane helix</keyword>
<evidence type="ECO:0000313" key="4">
    <source>
        <dbReference type="Proteomes" id="UP000184111"/>
    </source>
</evidence>
<dbReference type="AlphaFoldDB" id="A0A1M7NR22"/>
<feature type="region of interest" description="Disordered" evidence="1">
    <location>
        <begin position="1"/>
        <end position="34"/>
    </location>
</feature>
<dbReference type="RefSeq" id="WP_073501231.1">
    <property type="nucleotide sequence ID" value="NZ_FRBI01000019.1"/>
</dbReference>
<dbReference type="EMBL" id="FRBI01000019">
    <property type="protein sequence ID" value="SHN05894.1"/>
    <property type="molecule type" value="Genomic_DNA"/>
</dbReference>
<keyword evidence="2" id="KW-0472">Membrane</keyword>
<evidence type="ECO:0000313" key="3">
    <source>
        <dbReference type="EMBL" id="SHN05894.1"/>
    </source>
</evidence>
<dbReference type="OrthoDB" id="3400507at2"/>
<keyword evidence="2" id="KW-0812">Transmembrane</keyword>
<name>A0A1M7NR22_9ACTN</name>
<protein>
    <submittedName>
        <fullName evidence="3">Uncharacterized protein</fullName>
    </submittedName>
</protein>